<comment type="caution">
    <text evidence="2">The sequence shown here is derived from an EMBL/GenBank/DDBJ whole genome shotgun (WGS) entry which is preliminary data.</text>
</comment>
<evidence type="ECO:0000313" key="2">
    <source>
        <dbReference type="EMBL" id="KAF1840518.1"/>
    </source>
</evidence>
<protein>
    <submittedName>
        <fullName evidence="2">Uncharacterized protein</fullName>
    </submittedName>
</protein>
<evidence type="ECO:0000256" key="1">
    <source>
        <dbReference type="SAM" id="Phobius"/>
    </source>
</evidence>
<organism evidence="2 3">
    <name type="scientific">Cucurbitaria berberidis CBS 394.84</name>
    <dbReference type="NCBI Taxonomy" id="1168544"/>
    <lineage>
        <taxon>Eukaryota</taxon>
        <taxon>Fungi</taxon>
        <taxon>Dikarya</taxon>
        <taxon>Ascomycota</taxon>
        <taxon>Pezizomycotina</taxon>
        <taxon>Dothideomycetes</taxon>
        <taxon>Pleosporomycetidae</taxon>
        <taxon>Pleosporales</taxon>
        <taxon>Pleosporineae</taxon>
        <taxon>Cucurbitariaceae</taxon>
        <taxon>Cucurbitaria</taxon>
    </lineage>
</organism>
<keyword evidence="1" id="KW-0472">Membrane</keyword>
<feature type="transmembrane region" description="Helical" evidence="1">
    <location>
        <begin position="39"/>
        <end position="61"/>
    </location>
</feature>
<dbReference type="GeneID" id="63844512"/>
<sequence>MGTRRRVEMEGGGYKEHCKYCVWIRQESIALHGSTVYEAFGWIIFSFFVFCVWQASCIPIWKLNRLAARYSLELLLSIPLSSKHMYIAM</sequence>
<gene>
    <name evidence="2" type="ORF">K460DRAFT_210003</name>
</gene>
<dbReference type="AlphaFoldDB" id="A0A9P4L450"/>
<keyword evidence="1" id="KW-0812">Transmembrane</keyword>
<keyword evidence="1" id="KW-1133">Transmembrane helix</keyword>
<name>A0A9P4L450_9PLEO</name>
<dbReference type="Proteomes" id="UP000800039">
    <property type="component" value="Unassembled WGS sequence"/>
</dbReference>
<reference evidence="2" key="1">
    <citation type="submission" date="2020-01" db="EMBL/GenBank/DDBJ databases">
        <authorList>
            <consortium name="DOE Joint Genome Institute"/>
            <person name="Haridas S."/>
            <person name="Albert R."/>
            <person name="Binder M."/>
            <person name="Bloem J."/>
            <person name="Labutti K."/>
            <person name="Salamov A."/>
            <person name="Andreopoulos B."/>
            <person name="Baker S.E."/>
            <person name="Barry K."/>
            <person name="Bills G."/>
            <person name="Bluhm B.H."/>
            <person name="Cannon C."/>
            <person name="Castanera R."/>
            <person name="Culley D.E."/>
            <person name="Daum C."/>
            <person name="Ezra D."/>
            <person name="Gonzalez J.B."/>
            <person name="Henrissat B."/>
            <person name="Kuo A."/>
            <person name="Liang C."/>
            <person name="Lipzen A."/>
            <person name="Lutzoni F."/>
            <person name="Magnuson J."/>
            <person name="Mondo S."/>
            <person name="Nolan M."/>
            <person name="Ohm R."/>
            <person name="Pangilinan J."/>
            <person name="Park H.-J."/>
            <person name="Ramirez L."/>
            <person name="Alfaro M."/>
            <person name="Sun H."/>
            <person name="Tritt A."/>
            <person name="Yoshinaga Y."/>
            <person name="Zwiers L.-H."/>
            <person name="Turgeon B.G."/>
            <person name="Goodwin S.B."/>
            <person name="Spatafora J.W."/>
            <person name="Crous P.W."/>
            <person name="Grigoriev I.V."/>
        </authorList>
    </citation>
    <scope>NUCLEOTIDE SEQUENCE</scope>
    <source>
        <strain evidence="2">CBS 394.84</strain>
    </source>
</reference>
<proteinExistence type="predicted"/>
<dbReference type="RefSeq" id="XP_040783081.1">
    <property type="nucleotide sequence ID" value="XM_040927260.1"/>
</dbReference>
<evidence type="ECO:0000313" key="3">
    <source>
        <dbReference type="Proteomes" id="UP000800039"/>
    </source>
</evidence>
<keyword evidence="3" id="KW-1185">Reference proteome</keyword>
<accession>A0A9P4L450</accession>
<dbReference type="EMBL" id="ML976620">
    <property type="protein sequence ID" value="KAF1840518.1"/>
    <property type="molecule type" value="Genomic_DNA"/>
</dbReference>